<organism evidence="2 3">
    <name type="scientific">Acrocarpospora phusangensis</name>
    <dbReference type="NCBI Taxonomy" id="1070424"/>
    <lineage>
        <taxon>Bacteria</taxon>
        <taxon>Bacillati</taxon>
        <taxon>Actinomycetota</taxon>
        <taxon>Actinomycetes</taxon>
        <taxon>Streptosporangiales</taxon>
        <taxon>Streptosporangiaceae</taxon>
        <taxon>Acrocarpospora</taxon>
    </lineage>
</organism>
<evidence type="ECO:0000256" key="1">
    <source>
        <dbReference type="SAM" id="SignalP"/>
    </source>
</evidence>
<evidence type="ECO:0008006" key="4">
    <source>
        <dbReference type="Google" id="ProtNLM"/>
    </source>
</evidence>
<dbReference type="RefSeq" id="WP_204038960.1">
    <property type="nucleotide sequence ID" value="NZ_BOOA01000002.1"/>
</dbReference>
<feature type="chain" id="PRO_5037087992" description="Secreted protein" evidence="1">
    <location>
        <begin position="30"/>
        <end position="127"/>
    </location>
</feature>
<dbReference type="AlphaFoldDB" id="A0A919Q6G7"/>
<proteinExistence type="predicted"/>
<keyword evidence="1" id="KW-0732">Signal</keyword>
<feature type="signal peptide" evidence="1">
    <location>
        <begin position="1"/>
        <end position="29"/>
    </location>
</feature>
<name>A0A919Q6G7_9ACTN</name>
<evidence type="ECO:0000313" key="3">
    <source>
        <dbReference type="Proteomes" id="UP000640052"/>
    </source>
</evidence>
<keyword evidence="3" id="KW-1185">Reference proteome</keyword>
<gene>
    <name evidence="2" type="ORF">Aph01nite_04290</name>
</gene>
<reference evidence="2" key="1">
    <citation type="submission" date="2021-01" db="EMBL/GenBank/DDBJ databases">
        <title>Whole genome shotgun sequence of Acrocarpospora phusangensis NBRC 108782.</title>
        <authorList>
            <person name="Komaki H."/>
            <person name="Tamura T."/>
        </authorList>
    </citation>
    <scope>NUCLEOTIDE SEQUENCE</scope>
    <source>
        <strain evidence="2">NBRC 108782</strain>
    </source>
</reference>
<protein>
    <recommendedName>
        <fullName evidence="4">Secreted protein</fullName>
    </recommendedName>
</protein>
<comment type="caution">
    <text evidence="2">The sequence shown here is derived from an EMBL/GenBank/DDBJ whole genome shotgun (WGS) entry which is preliminary data.</text>
</comment>
<sequence>MIRTRRIALGVAALAAGATVLTVSSPAHALAGWGGTLTPGSVACVGQYAATKVQGDGTATNDGAKFFIYKNGVLVFTTGGRVPYFLKALTATSSPAFPGPDAYTVCAKNTGATNTLVNMHIATDGEV</sequence>
<dbReference type="InterPro" id="IPR006311">
    <property type="entry name" value="TAT_signal"/>
</dbReference>
<dbReference type="PROSITE" id="PS51318">
    <property type="entry name" value="TAT"/>
    <property type="match status" value="1"/>
</dbReference>
<evidence type="ECO:0000313" key="2">
    <source>
        <dbReference type="EMBL" id="GIH22119.1"/>
    </source>
</evidence>
<dbReference type="Proteomes" id="UP000640052">
    <property type="component" value="Unassembled WGS sequence"/>
</dbReference>
<dbReference type="EMBL" id="BOOA01000002">
    <property type="protein sequence ID" value="GIH22119.1"/>
    <property type="molecule type" value="Genomic_DNA"/>
</dbReference>
<accession>A0A919Q6G7</accession>